<dbReference type="SUPFAM" id="SSF56112">
    <property type="entry name" value="Protein kinase-like (PK-like)"/>
    <property type="match status" value="1"/>
</dbReference>
<evidence type="ECO:0008006" key="3">
    <source>
        <dbReference type="Google" id="ProtNLM"/>
    </source>
</evidence>
<keyword evidence="2" id="KW-1185">Reference proteome</keyword>
<evidence type="ECO:0000313" key="2">
    <source>
        <dbReference type="Proteomes" id="UP001158045"/>
    </source>
</evidence>
<dbReference type="Proteomes" id="UP001158045">
    <property type="component" value="Unassembled WGS sequence"/>
</dbReference>
<proteinExistence type="predicted"/>
<name>A0ABT6NF31_9FIRM</name>
<dbReference type="RefSeq" id="WP_281094922.1">
    <property type="nucleotide sequence ID" value="NZ_JARYZI010000009.1"/>
</dbReference>
<sequence length="354" mass="41547">MNIRQRELASFDQSNEEYIIGTLQNTNFKIDELENIDENSKLVSEIIESGLTGVIFKINKDAVYNLKRKRKTSKVKNIDGQLSFLNELICRSKIIENQWKFASFQNNIVKTIYANYRKGILLSEWIDGNHPKALDIDWIQDTINIALDLQKIGLFEWDLSRGNILVKDKKVKLFDFGYCYQFDPLVAYNSEGLNEPRFHALERLETRYLMLALYRYEKENGKNKTLNLFKEIKRAGIISYVDHHAYLESQGANKQVLVHFQNIIEEWRDGIADMDALEALYLKEVLRSHLLDIHDDLSGKSCTPDTLLRISHLKELTNQYTWRQIATFVDHTEKEKFLQELESFHENAIMYQHS</sequence>
<protein>
    <recommendedName>
        <fullName evidence="3">Protein kinase domain-containing protein</fullName>
    </recommendedName>
</protein>
<reference evidence="1 2" key="1">
    <citation type="submission" date="2023-04" db="EMBL/GenBank/DDBJ databases">
        <title>Fusibacter bizertensis strain WBS, isolated from littoral bottom sediments of the Arctic seas - biochemical and genomic analysis.</title>
        <authorList>
            <person name="Brioukhanov A.L."/>
        </authorList>
    </citation>
    <scope>NUCLEOTIDE SEQUENCE [LARGE SCALE GENOMIC DNA]</scope>
    <source>
        <strain evidence="1 2">WBS</strain>
    </source>
</reference>
<dbReference type="InterPro" id="IPR011009">
    <property type="entry name" value="Kinase-like_dom_sf"/>
</dbReference>
<comment type="caution">
    <text evidence="1">The sequence shown here is derived from an EMBL/GenBank/DDBJ whole genome shotgun (WGS) entry which is preliminary data.</text>
</comment>
<accession>A0ABT6NF31</accession>
<gene>
    <name evidence="1" type="ORF">QE109_12770</name>
</gene>
<dbReference type="EMBL" id="JARYZI010000009">
    <property type="protein sequence ID" value="MDH8679026.1"/>
    <property type="molecule type" value="Genomic_DNA"/>
</dbReference>
<evidence type="ECO:0000313" key="1">
    <source>
        <dbReference type="EMBL" id="MDH8679026.1"/>
    </source>
</evidence>
<organism evidence="1 2">
    <name type="scientific">Fusibacter bizertensis</name>
    <dbReference type="NCBI Taxonomy" id="1488331"/>
    <lineage>
        <taxon>Bacteria</taxon>
        <taxon>Bacillati</taxon>
        <taxon>Bacillota</taxon>
        <taxon>Clostridia</taxon>
        <taxon>Eubacteriales</taxon>
        <taxon>Eubacteriales Family XII. Incertae Sedis</taxon>
        <taxon>Fusibacter</taxon>
    </lineage>
</organism>